<dbReference type="AlphaFoldDB" id="A0A2G5C2E6"/>
<keyword evidence="5" id="KW-0812">Transmembrane</keyword>
<feature type="transmembrane region" description="Helical" evidence="5">
    <location>
        <begin position="442"/>
        <end position="466"/>
    </location>
</feature>
<feature type="region of interest" description="Disordered" evidence="4">
    <location>
        <begin position="73"/>
        <end position="122"/>
    </location>
</feature>
<keyword evidence="1" id="KW-0479">Metal-binding</keyword>
<gene>
    <name evidence="7" type="ORF">AQUCO_11500018v1</name>
</gene>
<feature type="region of interest" description="Disordered" evidence="4">
    <location>
        <begin position="479"/>
        <end position="509"/>
    </location>
</feature>
<keyword evidence="3" id="KW-0862">Zinc</keyword>
<dbReference type="Proteomes" id="UP000230069">
    <property type="component" value="Unassembled WGS sequence"/>
</dbReference>
<name>A0A2G5C2E6_AQUCA</name>
<keyword evidence="2" id="KW-0863">Zinc-finger</keyword>
<evidence type="ECO:0000256" key="1">
    <source>
        <dbReference type="ARBA" id="ARBA00022723"/>
    </source>
</evidence>
<protein>
    <recommendedName>
        <fullName evidence="6">RING-CH-type domain-containing protein</fullName>
    </recommendedName>
</protein>
<feature type="compositionally biased region" description="Polar residues" evidence="4">
    <location>
        <begin position="98"/>
        <end position="114"/>
    </location>
</feature>
<dbReference type="InParanoid" id="A0A2G5C2E6"/>
<accession>A0A2G5C2E6</accession>
<dbReference type="SUPFAM" id="SSF57850">
    <property type="entry name" value="RING/U-box"/>
    <property type="match status" value="1"/>
</dbReference>
<evidence type="ECO:0000256" key="2">
    <source>
        <dbReference type="ARBA" id="ARBA00022771"/>
    </source>
</evidence>
<dbReference type="Gene3D" id="3.30.40.10">
    <property type="entry name" value="Zinc/RING finger domain, C3HC4 (zinc finger)"/>
    <property type="match status" value="1"/>
</dbReference>
<dbReference type="CDD" id="cd16495">
    <property type="entry name" value="RING_CH-C4HC3_MARCH"/>
    <property type="match status" value="1"/>
</dbReference>
<feature type="region of interest" description="Disordered" evidence="4">
    <location>
        <begin position="17"/>
        <end position="59"/>
    </location>
</feature>
<proteinExistence type="predicted"/>
<dbReference type="PROSITE" id="PS51292">
    <property type="entry name" value="ZF_RING_CH"/>
    <property type="match status" value="1"/>
</dbReference>
<feature type="transmembrane region" description="Helical" evidence="5">
    <location>
        <begin position="417"/>
        <end position="436"/>
    </location>
</feature>
<dbReference type="EMBL" id="KZ305131">
    <property type="protein sequence ID" value="PIA25421.1"/>
    <property type="molecule type" value="Genomic_DNA"/>
</dbReference>
<feature type="transmembrane region" description="Helical" evidence="5">
    <location>
        <begin position="362"/>
        <end position="382"/>
    </location>
</feature>
<organism evidence="7 8">
    <name type="scientific">Aquilegia coerulea</name>
    <name type="common">Rocky mountain columbine</name>
    <dbReference type="NCBI Taxonomy" id="218851"/>
    <lineage>
        <taxon>Eukaryota</taxon>
        <taxon>Viridiplantae</taxon>
        <taxon>Streptophyta</taxon>
        <taxon>Embryophyta</taxon>
        <taxon>Tracheophyta</taxon>
        <taxon>Spermatophyta</taxon>
        <taxon>Magnoliopsida</taxon>
        <taxon>Ranunculales</taxon>
        <taxon>Ranunculaceae</taxon>
        <taxon>Thalictroideae</taxon>
        <taxon>Aquilegia</taxon>
    </lineage>
</organism>
<evidence type="ECO:0000256" key="5">
    <source>
        <dbReference type="SAM" id="Phobius"/>
    </source>
</evidence>
<dbReference type="PANTHER" id="PTHR46158:SF1">
    <property type="entry name" value="RING_U-BOX SUPERFAMILY PROTEIN"/>
    <property type="match status" value="1"/>
</dbReference>
<evidence type="ECO:0000256" key="4">
    <source>
        <dbReference type="SAM" id="MobiDB-lite"/>
    </source>
</evidence>
<feature type="compositionally biased region" description="Low complexity" evidence="4">
    <location>
        <begin position="24"/>
        <end position="37"/>
    </location>
</feature>
<sequence>MDLRGPPESIFVQLGYKSKDFKLQRPNGNRRNPLPNLKSENSTEVSEESRPVQPWRRQDLFLEIPSRKLTGSCEDVRINMPPTPSPTPTRAGLPPTPSSFAKKSGVTNPSSSKGKSSRKNLLPRLSFKYQSPTSVMDKAAVLAVCTPSSGSRRKPFIMRSFSFTNIFTPRMRRTSSLPVTPVAHPSSDSMHGRSTINPVDSTKKEGQRYISRSLSMPTRKIRSIRRMDSSAGRFRVVPTTPRLTEGSSAVIDITSTENADNNDAEGEDIPEEEAICRICFIGLGEGGETLKLECHCKGDLALAHQECAVKWFSIKGNKNCDVCNQEVQNLPVTLLRIQDRENPIRNRRQQIASQQYRVWHELPILVIMSMLAYFCVLEQLLVSKMGTGAVAIALPFSCILGLLASMSSSTMVERKFVWVYSFIQFILVVFFAHMFYSVLHVQAVLSILLSTFTGLGVMMSVSSLLFEFLSWRRRWHASSQNRRESRETPLEEEDQLPEGTHPSQPGPSI</sequence>
<feature type="compositionally biased region" description="Polar residues" evidence="4">
    <location>
        <begin position="186"/>
        <end position="200"/>
    </location>
</feature>
<dbReference type="InterPro" id="IPR011016">
    <property type="entry name" value="Znf_RING-CH"/>
</dbReference>
<dbReference type="SMART" id="SM00744">
    <property type="entry name" value="RINGv"/>
    <property type="match status" value="1"/>
</dbReference>
<evidence type="ECO:0000313" key="8">
    <source>
        <dbReference type="Proteomes" id="UP000230069"/>
    </source>
</evidence>
<reference evidence="7 8" key="1">
    <citation type="submission" date="2017-09" db="EMBL/GenBank/DDBJ databases">
        <title>WGS assembly of Aquilegia coerulea Goldsmith.</title>
        <authorList>
            <person name="Hodges S."/>
            <person name="Kramer E."/>
            <person name="Nordborg M."/>
            <person name="Tomkins J."/>
            <person name="Borevitz J."/>
            <person name="Derieg N."/>
            <person name="Yan J."/>
            <person name="Mihaltcheva S."/>
            <person name="Hayes R.D."/>
            <person name="Rokhsar D."/>
        </authorList>
    </citation>
    <scope>NUCLEOTIDE SEQUENCE [LARGE SCALE GENOMIC DNA]</scope>
    <source>
        <strain evidence="8">cv. Goldsmith</strain>
    </source>
</reference>
<dbReference type="InterPro" id="IPR013083">
    <property type="entry name" value="Znf_RING/FYVE/PHD"/>
</dbReference>
<keyword evidence="5" id="KW-1133">Transmembrane helix</keyword>
<evidence type="ECO:0000256" key="3">
    <source>
        <dbReference type="ARBA" id="ARBA00022833"/>
    </source>
</evidence>
<dbReference type="OrthoDB" id="435038at2759"/>
<evidence type="ECO:0000259" key="6">
    <source>
        <dbReference type="PROSITE" id="PS51292"/>
    </source>
</evidence>
<dbReference type="GO" id="GO:0008270">
    <property type="term" value="F:zinc ion binding"/>
    <property type="evidence" value="ECO:0007669"/>
    <property type="project" value="UniProtKB-KW"/>
</dbReference>
<keyword evidence="5" id="KW-0472">Membrane</keyword>
<feature type="region of interest" description="Disordered" evidence="4">
    <location>
        <begin position="176"/>
        <end position="207"/>
    </location>
</feature>
<dbReference type="STRING" id="218851.A0A2G5C2E6"/>
<dbReference type="PANTHER" id="PTHR46158">
    <property type="entry name" value="OS02G0165000 PROTEIN"/>
    <property type="match status" value="1"/>
</dbReference>
<keyword evidence="8" id="KW-1185">Reference proteome</keyword>
<evidence type="ECO:0000313" key="7">
    <source>
        <dbReference type="EMBL" id="PIA25421.1"/>
    </source>
</evidence>
<feature type="transmembrane region" description="Helical" evidence="5">
    <location>
        <begin position="388"/>
        <end position="405"/>
    </location>
</feature>
<feature type="domain" description="RING-CH-type" evidence="6">
    <location>
        <begin position="268"/>
        <end position="330"/>
    </location>
</feature>
<dbReference type="Pfam" id="PF12906">
    <property type="entry name" value="RINGv"/>
    <property type="match status" value="1"/>
</dbReference>